<gene>
    <name evidence="17" type="ORF">ENS29_06400</name>
</gene>
<evidence type="ECO:0000256" key="2">
    <source>
        <dbReference type="ARBA" id="ARBA00005042"/>
    </source>
</evidence>
<proteinExistence type="inferred from homology"/>
<protein>
    <recommendedName>
        <fullName evidence="5">CDP-diacylglycerol--glycerol-3-phosphate 3-phosphatidyltransferase</fullName>
        <ecNumber evidence="4">2.7.8.5</ecNumber>
    </recommendedName>
</protein>
<keyword evidence="13" id="KW-1208">Phospholipid metabolism</keyword>
<organism evidence="17">
    <name type="scientific">Desulfatirhabdium butyrativorans</name>
    <dbReference type="NCBI Taxonomy" id="340467"/>
    <lineage>
        <taxon>Bacteria</taxon>
        <taxon>Pseudomonadati</taxon>
        <taxon>Thermodesulfobacteriota</taxon>
        <taxon>Desulfobacteria</taxon>
        <taxon>Desulfobacterales</taxon>
        <taxon>Desulfatirhabdiaceae</taxon>
        <taxon>Desulfatirhabdium</taxon>
    </lineage>
</organism>
<sequence>MPMFNWSRFPINVPNTITIIRILLTPLFIILLLKDMVQPALLTFAAAGISDGLDGFIARTTNQRTELGAHLDPLADKLLLMAAYICLGALKSIPTWLSVVVISRDVVIVMGIALLNLNDISVKIQPSLVSKATTVFQLATVFVILATWFPQNGMFRSFLFYGTGLLTVVSGLHYMYVGINLLQQGMDEKHP</sequence>
<evidence type="ECO:0000256" key="3">
    <source>
        <dbReference type="ARBA" id="ARBA00010441"/>
    </source>
</evidence>
<feature type="transmembrane region" description="Helical" evidence="16">
    <location>
        <begin position="12"/>
        <end position="33"/>
    </location>
</feature>
<dbReference type="GO" id="GO:0008444">
    <property type="term" value="F:CDP-diacylglycerol-glycerol-3-phosphate 3-phosphatidyltransferase activity"/>
    <property type="evidence" value="ECO:0007669"/>
    <property type="project" value="UniProtKB-EC"/>
</dbReference>
<dbReference type="AlphaFoldDB" id="A0A7C4MLT4"/>
<dbReference type="InterPro" id="IPR004570">
    <property type="entry name" value="Phosphatidylglycerol_P_synth"/>
</dbReference>
<keyword evidence="9 16" id="KW-1133">Transmembrane helix</keyword>
<dbReference type="GO" id="GO:0046474">
    <property type="term" value="P:glycerophospholipid biosynthetic process"/>
    <property type="evidence" value="ECO:0007669"/>
    <property type="project" value="TreeGrafter"/>
</dbReference>
<name>A0A7C4MLT4_9BACT</name>
<evidence type="ECO:0000256" key="16">
    <source>
        <dbReference type="SAM" id="Phobius"/>
    </source>
</evidence>
<evidence type="ECO:0000256" key="6">
    <source>
        <dbReference type="ARBA" id="ARBA00022516"/>
    </source>
</evidence>
<evidence type="ECO:0000256" key="5">
    <source>
        <dbReference type="ARBA" id="ARBA00014944"/>
    </source>
</evidence>
<keyword evidence="8 16" id="KW-0812">Transmembrane</keyword>
<dbReference type="InterPro" id="IPR043130">
    <property type="entry name" value="CDP-OH_PTrfase_TM_dom"/>
</dbReference>
<evidence type="ECO:0000313" key="17">
    <source>
        <dbReference type="EMBL" id="HGU32470.1"/>
    </source>
</evidence>
<comment type="caution">
    <text evidence="17">The sequence shown here is derived from an EMBL/GenBank/DDBJ whole genome shotgun (WGS) entry which is preliminary data.</text>
</comment>
<evidence type="ECO:0000256" key="11">
    <source>
        <dbReference type="ARBA" id="ARBA00023136"/>
    </source>
</evidence>
<dbReference type="InterPro" id="IPR048254">
    <property type="entry name" value="CDP_ALCOHOL_P_TRANSF_CS"/>
</dbReference>
<evidence type="ECO:0000256" key="13">
    <source>
        <dbReference type="ARBA" id="ARBA00023264"/>
    </source>
</evidence>
<dbReference type="PIRSF" id="PIRSF000847">
    <property type="entry name" value="Phos_ph_gly_syn"/>
    <property type="match status" value="1"/>
</dbReference>
<dbReference type="PROSITE" id="PS00379">
    <property type="entry name" value="CDP_ALCOHOL_P_TRANSF"/>
    <property type="match status" value="1"/>
</dbReference>
<dbReference type="InterPro" id="IPR000462">
    <property type="entry name" value="CDP-OH_P_trans"/>
</dbReference>
<evidence type="ECO:0000256" key="1">
    <source>
        <dbReference type="ARBA" id="ARBA00004141"/>
    </source>
</evidence>
<comment type="catalytic activity">
    <reaction evidence="14">
        <text>a CDP-1,2-diacyl-sn-glycerol + sn-glycerol 3-phosphate = a 1,2-diacyl-sn-glycero-3-phospho-(1'-sn-glycero-3'-phosphate) + CMP + H(+)</text>
        <dbReference type="Rhea" id="RHEA:12593"/>
        <dbReference type="ChEBI" id="CHEBI:15378"/>
        <dbReference type="ChEBI" id="CHEBI:57597"/>
        <dbReference type="ChEBI" id="CHEBI:58332"/>
        <dbReference type="ChEBI" id="CHEBI:60110"/>
        <dbReference type="ChEBI" id="CHEBI:60377"/>
        <dbReference type="EC" id="2.7.8.5"/>
    </reaction>
</comment>
<accession>A0A7C4MLT4</accession>
<evidence type="ECO:0000256" key="7">
    <source>
        <dbReference type="ARBA" id="ARBA00022679"/>
    </source>
</evidence>
<comment type="pathway">
    <text evidence="2">Phospholipid metabolism; phosphatidylglycerol biosynthesis; phosphatidylglycerol from CDP-diacylglycerol: step 1/2.</text>
</comment>
<evidence type="ECO:0000256" key="4">
    <source>
        <dbReference type="ARBA" id="ARBA00013170"/>
    </source>
</evidence>
<evidence type="ECO:0000256" key="15">
    <source>
        <dbReference type="RuleBase" id="RU003750"/>
    </source>
</evidence>
<dbReference type="Pfam" id="PF01066">
    <property type="entry name" value="CDP-OH_P_transf"/>
    <property type="match status" value="1"/>
</dbReference>
<reference evidence="17" key="1">
    <citation type="journal article" date="2020" name="mSystems">
        <title>Genome- and Community-Level Interaction Insights into Carbon Utilization and Element Cycling Functions of Hydrothermarchaeota in Hydrothermal Sediment.</title>
        <authorList>
            <person name="Zhou Z."/>
            <person name="Liu Y."/>
            <person name="Xu W."/>
            <person name="Pan J."/>
            <person name="Luo Z.H."/>
            <person name="Li M."/>
        </authorList>
    </citation>
    <scope>NUCLEOTIDE SEQUENCE [LARGE SCALE GENOMIC DNA]</scope>
    <source>
        <strain evidence="17">SpSt-477</strain>
    </source>
</reference>
<dbReference type="PANTHER" id="PTHR14269">
    <property type="entry name" value="CDP-DIACYLGLYCEROL--GLYCEROL-3-PHOSPHATE 3-PHOSPHATIDYLTRANSFERASE-RELATED"/>
    <property type="match status" value="1"/>
</dbReference>
<comment type="subcellular location">
    <subcellularLocation>
        <location evidence="1">Membrane</location>
        <topology evidence="1">Multi-pass membrane protein</topology>
    </subcellularLocation>
</comment>
<feature type="transmembrane region" description="Helical" evidence="16">
    <location>
        <begin position="128"/>
        <end position="149"/>
    </location>
</feature>
<keyword evidence="12" id="KW-0594">Phospholipid biosynthesis</keyword>
<keyword evidence="10" id="KW-0443">Lipid metabolism</keyword>
<keyword evidence="11 16" id="KW-0472">Membrane</keyword>
<evidence type="ECO:0000256" key="9">
    <source>
        <dbReference type="ARBA" id="ARBA00022989"/>
    </source>
</evidence>
<feature type="transmembrane region" description="Helical" evidence="16">
    <location>
        <begin position="155"/>
        <end position="176"/>
    </location>
</feature>
<dbReference type="InterPro" id="IPR050324">
    <property type="entry name" value="CDP-alcohol_PTase-I"/>
</dbReference>
<dbReference type="EC" id="2.7.8.5" evidence="4"/>
<keyword evidence="6" id="KW-0444">Lipid biosynthesis</keyword>
<keyword evidence="7 15" id="KW-0808">Transferase</keyword>
<evidence type="ECO:0000256" key="14">
    <source>
        <dbReference type="ARBA" id="ARBA00048586"/>
    </source>
</evidence>
<evidence type="ECO:0000256" key="10">
    <source>
        <dbReference type="ARBA" id="ARBA00023098"/>
    </source>
</evidence>
<evidence type="ECO:0000256" key="12">
    <source>
        <dbReference type="ARBA" id="ARBA00023209"/>
    </source>
</evidence>
<comment type="similarity">
    <text evidence="3 15">Belongs to the CDP-alcohol phosphatidyltransferase class-I family.</text>
</comment>
<dbReference type="PANTHER" id="PTHR14269:SF62">
    <property type="entry name" value="CDP-DIACYLGLYCEROL--GLYCEROL-3-PHOSPHATE 3-PHOSPHATIDYLTRANSFERASE 1, CHLOROPLASTIC"/>
    <property type="match status" value="1"/>
</dbReference>
<dbReference type="EMBL" id="DSUH01000146">
    <property type="protein sequence ID" value="HGU32470.1"/>
    <property type="molecule type" value="Genomic_DNA"/>
</dbReference>
<dbReference type="Gene3D" id="1.20.120.1760">
    <property type="match status" value="1"/>
</dbReference>
<dbReference type="GO" id="GO:0016020">
    <property type="term" value="C:membrane"/>
    <property type="evidence" value="ECO:0007669"/>
    <property type="project" value="UniProtKB-SubCell"/>
</dbReference>
<evidence type="ECO:0000256" key="8">
    <source>
        <dbReference type="ARBA" id="ARBA00022692"/>
    </source>
</evidence>